<evidence type="ECO:0000256" key="5">
    <source>
        <dbReference type="ARBA" id="ARBA00022827"/>
    </source>
</evidence>
<comment type="cofactor">
    <cofactor evidence="1">
        <name>FAD</name>
        <dbReference type="ChEBI" id="CHEBI:57692"/>
    </cofactor>
</comment>
<sequence>MGRVASLMQNNCAVQTAEAWLNPGAILEAFESRAARMVVWCHRQLAKFENPEEVGFLNALPLARSAQNSNELAQFGPFCLLVGFGRHQAAAIQELSADLIEASVAHCQLIVVSKFIEKLQQDIPGKGVKQMIEVLCYIYSLFLLHKHQGDFMSIDYLTPKQASLANDQLRTLYSKVRPNVVALVDSFNYTDHYLGSILGCYDGNVYPKLYEFAWKDPLNESDVIDGFHEYVQPILKQKPLITKL</sequence>
<dbReference type="GO" id="GO:0055088">
    <property type="term" value="P:lipid homeostasis"/>
    <property type="evidence" value="ECO:0007669"/>
    <property type="project" value="TreeGrafter"/>
</dbReference>
<evidence type="ECO:0000313" key="11">
    <source>
        <dbReference type="EMBL" id="KAI7744228.1"/>
    </source>
</evidence>
<dbReference type="Proteomes" id="UP001206925">
    <property type="component" value="Unassembled WGS sequence"/>
</dbReference>
<organism evidence="11 12">
    <name type="scientific">Ambrosia artemisiifolia</name>
    <name type="common">Common ragweed</name>
    <dbReference type="NCBI Taxonomy" id="4212"/>
    <lineage>
        <taxon>Eukaryota</taxon>
        <taxon>Viridiplantae</taxon>
        <taxon>Streptophyta</taxon>
        <taxon>Embryophyta</taxon>
        <taxon>Tracheophyta</taxon>
        <taxon>Spermatophyta</taxon>
        <taxon>Magnoliopsida</taxon>
        <taxon>eudicotyledons</taxon>
        <taxon>Gunneridae</taxon>
        <taxon>Pentapetalae</taxon>
        <taxon>asterids</taxon>
        <taxon>campanulids</taxon>
        <taxon>Asterales</taxon>
        <taxon>Asteraceae</taxon>
        <taxon>Asteroideae</taxon>
        <taxon>Heliantheae alliance</taxon>
        <taxon>Heliantheae</taxon>
        <taxon>Ambrosia</taxon>
    </lineage>
</organism>
<evidence type="ECO:0000313" key="12">
    <source>
        <dbReference type="Proteomes" id="UP001206925"/>
    </source>
</evidence>
<comment type="caution">
    <text evidence="11">The sequence shown here is derived from an EMBL/GenBank/DDBJ whole genome shotgun (WGS) entry which is preliminary data.</text>
</comment>
<dbReference type="InterPro" id="IPR036250">
    <property type="entry name" value="AcylCo_DH-like_C"/>
</dbReference>
<comment type="similarity">
    <text evidence="3">Belongs to the acyl-CoA oxidase family.</text>
</comment>
<dbReference type="FunFam" id="1.20.140.10:FF:000013">
    <property type="entry name" value="Acyl-coenzyme A oxidase"/>
    <property type="match status" value="1"/>
</dbReference>
<comment type="subcellular location">
    <subcellularLocation>
        <location evidence="2">Peroxisome</location>
    </subcellularLocation>
</comment>
<keyword evidence="7" id="KW-0560">Oxidoreductase</keyword>
<dbReference type="Gene3D" id="1.20.140.10">
    <property type="entry name" value="Butyryl-CoA Dehydrogenase, subunit A, domain 3"/>
    <property type="match status" value="1"/>
</dbReference>
<evidence type="ECO:0000256" key="6">
    <source>
        <dbReference type="ARBA" id="ARBA00022832"/>
    </source>
</evidence>
<evidence type="ECO:0000256" key="3">
    <source>
        <dbReference type="ARBA" id="ARBA00006288"/>
    </source>
</evidence>
<evidence type="ECO:0000256" key="9">
    <source>
        <dbReference type="ARBA" id="ARBA00023140"/>
    </source>
</evidence>
<evidence type="ECO:0000256" key="2">
    <source>
        <dbReference type="ARBA" id="ARBA00004275"/>
    </source>
</evidence>
<proteinExistence type="inferred from homology"/>
<dbReference type="SUPFAM" id="SSF47203">
    <property type="entry name" value="Acyl-CoA dehydrogenase C-terminal domain-like"/>
    <property type="match status" value="1"/>
</dbReference>
<keyword evidence="5" id="KW-0274">FAD</keyword>
<dbReference type="GO" id="GO:0005504">
    <property type="term" value="F:fatty acid binding"/>
    <property type="evidence" value="ECO:0007669"/>
    <property type="project" value="TreeGrafter"/>
</dbReference>
<dbReference type="InterPro" id="IPR002655">
    <property type="entry name" value="Acyl-CoA_oxidase_C"/>
</dbReference>
<name>A0AAD5CLE7_AMBAR</name>
<keyword evidence="8" id="KW-0443">Lipid metabolism</keyword>
<reference evidence="11" key="1">
    <citation type="submission" date="2022-06" db="EMBL/GenBank/DDBJ databases">
        <title>Uncovering the hologenomic basis of an extraordinary plant invasion.</title>
        <authorList>
            <person name="Bieker V.C."/>
            <person name="Martin M.D."/>
            <person name="Gilbert T."/>
            <person name="Hodgins K."/>
            <person name="Battlay P."/>
            <person name="Petersen B."/>
            <person name="Wilson J."/>
        </authorList>
    </citation>
    <scope>NUCLEOTIDE SEQUENCE</scope>
    <source>
        <strain evidence="11">AA19_3_7</strain>
        <tissue evidence="11">Leaf</tissue>
    </source>
</reference>
<dbReference type="InterPro" id="IPR012258">
    <property type="entry name" value="Acyl-CoA_oxidase"/>
</dbReference>
<feature type="domain" description="Acyl-CoA oxidase C-terminal" evidence="10">
    <location>
        <begin position="86"/>
        <end position="236"/>
    </location>
</feature>
<evidence type="ECO:0000256" key="4">
    <source>
        <dbReference type="ARBA" id="ARBA00022630"/>
    </source>
</evidence>
<dbReference type="GO" id="GO:0005777">
    <property type="term" value="C:peroxisome"/>
    <property type="evidence" value="ECO:0007669"/>
    <property type="project" value="UniProtKB-SubCell"/>
</dbReference>
<dbReference type="EMBL" id="JAMZMK010007564">
    <property type="protein sequence ID" value="KAI7744228.1"/>
    <property type="molecule type" value="Genomic_DNA"/>
</dbReference>
<keyword evidence="12" id="KW-1185">Reference proteome</keyword>
<dbReference type="PANTHER" id="PTHR10909">
    <property type="entry name" value="ELECTRON TRANSPORT OXIDOREDUCTASE"/>
    <property type="match status" value="1"/>
</dbReference>
<dbReference type="AlphaFoldDB" id="A0AAD5CLE7"/>
<keyword evidence="4" id="KW-0285">Flavoprotein</keyword>
<keyword evidence="9" id="KW-0576">Peroxisome</keyword>
<dbReference type="GO" id="GO:0033540">
    <property type="term" value="P:fatty acid beta-oxidation using acyl-CoA oxidase"/>
    <property type="evidence" value="ECO:0007669"/>
    <property type="project" value="TreeGrafter"/>
</dbReference>
<accession>A0AAD5CLE7</accession>
<evidence type="ECO:0000259" key="10">
    <source>
        <dbReference type="Pfam" id="PF01756"/>
    </source>
</evidence>
<evidence type="ECO:0000256" key="8">
    <source>
        <dbReference type="ARBA" id="ARBA00023098"/>
    </source>
</evidence>
<dbReference type="GO" id="GO:0071949">
    <property type="term" value="F:FAD binding"/>
    <property type="evidence" value="ECO:0007669"/>
    <property type="project" value="InterPro"/>
</dbReference>
<protein>
    <recommendedName>
        <fullName evidence="10">Acyl-CoA oxidase C-terminal domain-containing protein</fullName>
    </recommendedName>
</protein>
<dbReference type="Pfam" id="PF01756">
    <property type="entry name" value="ACOX"/>
    <property type="match status" value="1"/>
</dbReference>
<dbReference type="PANTHER" id="PTHR10909:SF250">
    <property type="entry name" value="PEROXISOMAL ACYL-COENZYME A OXIDASE 1"/>
    <property type="match status" value="1"/>
</dbReference>
<evidence type="ECO:0000256" key="1">
    <source>
        <dbReference type="ARBA" id="ARBA00001974"/>
    </source>
</evidence>
<keyword evidence="6" id="KW-0276">Fatty acid metabolism</keyword>
<gene>
    <name evidence="11" type="ORF">M8C21_006700</name>
</gene>
<evidence type="ECO:0000256" key="7">
    <source>
        <dbReference type="ARBA" id="ARBA00023002"/>
    </source>
</evidence>
<dbReference type="GO" id="GO:0001676">
    <property type="term" value="P:long-chain fatty acid metabolic process"/>
    <property type="evidence" value="ECO:0007669"/>
    <property type="project" value="TreeGrafter"/>
</dbReference>
<dbReference type="GO" id="GO:0003997">
    <property type="term" value="F:acyl-CoA oxidase activity"/>
    <property type="evidence" value="ECO:0007669"/>
    <property type="project" value="InterPro"/>
</dbReference>